<comment type="subcellular location">
    <subcellularLocation>
        <location evidence="1">Membrane</location>
        <topology evidence="1">Multi-pass membrane protein</topology>
    </subcellularLocation>
</comment>
<dbReference type="GO" id="GO:0022857">
    <property type="term" value="F:transmembrane transporter activity"/>
    <property type="evidence" value="ECO:0007669"/>
    <property type="project" value="InterPro"/>
</dbReference>
<feature type="transmembrane region" description="Helical" evidence="5">
    <location>
        <begin position="118"/>
        <end position="140"/>
    </location>
</feature>
<feature type="domain" description="Major facilitator superfamily (MFS) profile" evidence="6">
    <location>
        <begin position="66"/>
        <end position="492"/>
    </location>
</feature>
<feature type="transmembrane region" description="Helical" evidence="5">
    <location>
        <begin position="234"/>
        <end position="252"/>
    </location>
</feature>
<name>A0A0K2V677_LEPSM</name>
<dbReference type="RefSeq" id="XP_040577373.1">
    <property type="nucleotide sequence ID" value="XM_040721439.2"/>
</dbReference>
<dbReference type="Gene3D" id="1.20.1250.20">
    <property type="entry name" value="MFS general substrate transporter like domains"/>
    <property type="match status" value="1"/>
</dbReference>
<feature type="transmembrane region" description="Helical" evidence="5">
    <location>
        <begin position="443"/>
        <end position="462"/>
    </location>
</feature>
<dbReference type="PANTHER" id="PTHR24064">
    <property type="entry name" value="SOLUTE CARRIER FAMILY 22 MEMBER"/>
    <property type="match status" value="1"/>
</dbReference>
<dbReference type="InterPro" id="IPR005828">
    <property type="entry name" value="MFS_sugar_transport-like"/>
</dbReference>
<dbReference type="GO" id="GO:0016020">
    <property type="term" value="C:membrane"/>
    <property type="evidence" value="ECO:0007669"/>
    <property type="project" value="UniProtKB-SubCell"/>
</dbReference>
<feature type="transmembrane region" description="Helical" evidence="5">
    <location>
        <begin position="29"/>
        <end position="51"/>
    </location>
</feature>
<keyword evidence="2 5" id="KW-0812">Transmembrane</keyword>
<feature type="transmembrane region" description="Helical" evidence="5">
    <location>
        <begin position="382"/>
        <end position="400"/>
    </location>
</feature>
<feature type="transmembrane region" description="Helical" evidence="5">
    <location>
        <begin position="173"/>
        <end position="198"/>
    </location>
</feature>
<dbReference type="Pfam" id="PF00083">
    <property type="entry name" value="Sugar_tr"/>
    <property type="match status" value="1"/>
</dbReference>
<reference evidence="7" key="1">
    <citation type="submission" date="2014-05" db="EMBL/GenBank/DDBJ databases">
        <authorList>
            <person name="Chronopoulou M."/>
        </authorList>
    </citation>
    <scope>NUCLEOTIDE SEQUENCE</scope>
    <source>
        <tissue evidence="7">Whole organism</tissue>
    </source>
</reference>
<dbReference type="OrthoDB" id="10051180at2759"/>
<feature type="transmembrane region" description="Helical" evidence="5">
    <location>
        <begin position="323"/>
        <end position="339"/>
    </location>
</feature>
<organism evidence="7">
    <name type="scientific">Lepeophtheirus salmonis</name>
    <name type="common">Salmon louse</name>
    <name type="synonym">Caligus salmonis</name>
    <dbReference type="NCBI Taxonomy" id="72036"/>
    <lineage>
        <taxon>Eukaryota</taxon>
        <taxon>Metazoa</taxon>
        <taxon>Ecdysozoa</taxon>
        <taxon>Arthropoda</taxon>
        <taxon>Crustacea</taxon>
        <taxon>Multicrustacea</taxon>
        <taxon>Hexanauplia</taxon>
        <taxon>Copepoda</taxon>
        <taxon>Siphonostomatoida</taxon>
        <taxon>Caligidae</taxon>
        <taxon>Lepeophtheirus</taxon>
    </lineage>
</organism>
<dbReference type="GeneID" id="121126136"/>
<evidence type="ECO:0000256" key="2">
    <source>
        <dbReference type="ARBA" id="ARBA00022692"/>
    </source>
</evidence>
<dbReference type="AlphaFoldDB" id="A0A0K2V677"/>
<feature type="transmembrane region" description="Helical" evidence="5">
    <location>
        <begin position="147"/>
        <end position="167"/>
    </location>
</feature>
<evidence type="ECO:0000256" key="5">
    <source>
        <dbReference type="SAM" id="Phobius"/>
    </source>
</evidence>
<dbReference type="EMBL" id="HACA01028692">
    <property type="protein sequence ID" value="CDW46053.1"/>
    <property type="molecule type" value="Transcribed_RNA"/>
</dbReference>
<dbReference type="SUPFAM" id="SSF103473">
    <property type="entry name" value="MFS general substrate transporter"/>
    <property type="match status" value="1"/>
</dbReference>
<dbReference type="PROSITE" id="PS50850">
    <property type="entry name" value="MFS"/>
    <property type="match status" value="1"/>
</dbReference>
<proteinExistence type="predicted"/>
<feature type="transmembrane region" description="Helical" evidence="5">
    <location>
        <begin position="468"/>
        <end position="488"/>
    </location>
</feature>
<evidence type="ECO:0000256" key="1">
    <source>
        <dbReference type="ARBA" id="ARBA00004141"/>
    </source>
</evidence>
<dbReference type="KEGG" id="lsm:121126136"/>
<evidence type="ECO:0000256" key="4">
    <source>
        <dbReference type="ARBA" id="ARBA00023136"/>
    </source>
</evidence>
<keyword evidence="3 5" id="KW-1133">Transmembrane helix</keyword>
<dbReference type="InterPro" id="IPR036259">
    <property type="entry name" value="MFS_trans_sf"/>
</dbReference>
<keyword evidence="4 5" id="KW-0472">Membrane</keyword>
<evidence type="ECO:0000259" key="6">
    <source>
        <dbReference type="PROSITE" id="PS50850"/>
    </source>
</evidence>
<accession>A0A0K2V677</accession>
<protein>
    <submittedName>
        <fullName evidence="7">Organic cation transporter proteinlike [Bombus terrestris]</fullName>
    </submittedName>
</protein>
<dbReference type="InterPro" id="IPR020846">
    <property type="entry name" value="MFS_dom"/>
</dbReference>
<evidence type="ECO:0000256" key="3">
    <source>
        <dbReference type="ARBA" id="ARBA00022989"/>
    </source>
</evidence>
<evidence type="ECO:0000313" key="7">
    <source>
        <dbReference type="EMBL" id="CDW46053.1"/>
    </source>
</evidence>
<feature type="transmembrane region" description="Helical" evidence="5">
    <location>
        <begin position="406"/>
        <end position="431"/>
    </location>
</feature>
<feature type="transmembrane region" description="Helical" evidence="5">
    <location>
        <begin position="351"/>
        <end position="370"/>
    </location>
</feature>
<feature type="transmembrane region" description="Helical" evidence="5">
    <location>
        <begin position="205"/>
        <end position="228"/>
    </location>
</feature>
<sequence>MSDSLQGGSIQTFDDVLIKYGEFGNYQKFIYILYSCPYIFTSMQLMGWTFVGVELPHRCLEPHENISTVLYNSSGLEEVSSCFINGNETCSEYVYDTQMIGDSVVKEWDLVCEDKEKIARIGSSPMIGYLLGGIIFGTLSDKIGRKFTFLLSVTLLFISSGACAFAHSAFVFMILRFIVGIAIPGIETSCFVMGLELVGPSKRTLAGLLCWFFESMGLLTTVFISYNIHDNWRLLQGIFASPLILFLLYYFFTPESPRWLVSRGRTKEAEKTIHKILKSNGFDKPEENLIELLEKNNMGESQKIRHYTFLDLYKTPNLRIKTLILNWLWIVLASFYYIMLLDQSDLSSNPYLGFFITVAAQLPCYVYVMFTIDHPAVGRKKSLVILLAIAGTCLITHPFVSSKGNTYWISFSLSLIGRLSATSSFTILCLFSSEQFPTVLRGIGFSFNLTVSRIGSILAPYALMMGKYSHVIFGVGALISAILVSYLTETHGIQLPDSIKDSEKIQPAFPWQQGKKSTKSTGDV</sequence>